<dbReference type="InterPro" id="IPR059166">
    <property type="entry name" value="PLD-like_cat"/>
</dbReference>
<dbReference type="EMBL" id="JASJOU010000029">
    <property type="protein sequence ID" value="MDJ1506839.1"/>
    <property type="molecule type" value="Genomic_DNA"/>
</dbReference>
<dbReference type="RefSeq" id="WP_314520092.1">
    <property type="nucleotide sequence ID" value="NZ_JASJOU010000029.1"/>
</dbReference>
<comment type="caution">
    <text evidence="2">The sequence shown here is derived from an EMBL/GenBank/DDBJ whole genome shotgun (WGS) entry which is preliminary data.</text>
</comment>
<dbReference type="Gene3D" id="3.30.870.10">
    <property type="entry name" value="Endonuclease Chain A"/>
    <property type="match status" value="1"/>
</dbReference>
<dbReference type="SUPFAM" id="SSF56024">
    <property type="entry name" value="Phospholipase D/nuclease"/>
    <property type="match status" value="1"/>
</dbReference>
<evidence type="ECO:0000259" key="1">
    <source>
        <dbReference type="Pfam" id="PF13091"/>
    </source>
</evidence>
<dbReference type="InterPro" id="IPR025202">
    <property type="entry name" value="PLD-like_dom"/>
</dbReference>
<proteinExistence type="predicted"/>
<keyword evidence="3" id="KW-1185">Reference proteome</keyword>
<gene>
    <name evidence="2" type="ORF">QNI22_39740</name>
</gene>
<organism evidence="2 3">
    <name type="scientific">Xanthocytophaga agilis</name>
    <dbReference type="NCBI Taxonomy" id="3048010"/>
    <lineage>
        <taxon>Bacteria</taxon>
        <taxon>Pseudomonadati</taxon>
        <taxon>Bacteroidota</taxon>
        <taxon>Cytophagia</taxon>
        <taxon>Cytophagales</taxon>
        <taxon>Rhodocytophagaceae</taxon>
        <taxon>Xanthocytophaga</taxon>
    </lineage>
</organism>
<dbReference type="AlphaFoldDB" id="A0AAE3RE17"/>
<sequence length="217" mass="25315">MAKFLNTSNISSAISDVIVKAKEYIVIMSPYLKLRPLLIQRLRTAGNKNVDIHFIIGKEKPSEDEIKQLRTIKNLEISYYQELHAKCYLNEKTAIIASMNLYEYSELNNREMGILVNREKKEDEELYNEIFEECNDIHDHSAEFYKKFTFVKTTHCISCKASRGLTSWQPYCTICYTNWVNDGKPNNRVETYCNKCGNKRNGITYSKPICYDCKSIN</sequence>
<evidence type="ECO:0000313" key="2">
    <source>
        <dbReference type="EMBL" id="MDJ1506839.1"/>
    </source>
</evidence>
<name>A0AAE3RE17_9BACT</name>
<dbReference type="Proteomes" id="UP001232063">
    <property type="component" value="Unassembled WGS sequence"/>
</dbReference>
<accession>A0AAE3RE17</accession>
<reference evidence="2" key="1">
    <citation type="submission" date="2023-05" db="EMBL/GenBank/DDBJ databases">
        <authorList>
            <person name="Zhang X."/>
        </authorList>
    </citation>
    <scope>NUCLEOTIDE SEQUENCE</scope>
    <source>
        <strain evidence="2">BD1B2-1</strain>
    </source>
</reference>
<protein>
    <submittedName>
        <fullName evidence="2">Phospholipase D family protein</fullName>
    </submittedName>
</protein>
<dbReference type="Pfam" id="PF13091">
    <property type="entry name" value="PLDc_2"/>
    <property type="match status" value="1"/>
</dbReference>
<dbReference type="CDD" id="cd09176">
    <property type="entry name" value="PLDc_unchar6"/>
    <property type="match status" value="1"/>
</dbReference>
<evidence type="ECO:0000313" key="3">
    <source>
        <dbReference type="Proteomes" id="UP001232063"/>
    </source>
</evidence>
<feature type="domain" description="Phospholipase D-like" evidence="1">
    <location>
        <begin position="16"/>
        <end position="133"/>
    </location>
</feature>